<dbReference type="AlphaFoldDB" id="D2U1F3"/>
<protein>
    <submittedName>
        <fullName evidence="2">Uncharacterized protein</fullName>
    </submittedName>
</protein>
<evidence type="ECO:0000313" key="2">
    <source>
        <dbReference type="EMBL" id="CBA74567.1"/>
    </source>
</evidence>
<dbReference type="EMBL" id="FN545240">
    <property type="protein sequence ID" value="CBA74567.1"/>
    <property type="molecule type" value="Genomic_DNA"/>
</dbReference>
<accession>D2U1F3</accession>
<organism evidence="2">
    <name type="scientific">Arsenophonus nasoniae</name>
    <name type="common">son-killer infecting Nasonia vitripennis</name>
    <dbReference type="NCBI Taxonomy" id="638"/>
    <lineage>
        <taxon>Bacteria</taxon>
        <taxon>Pseudomonadati</taxon>
        <taxon>Pseudomonadota</taxon>
        <taxon>Gammaproteobacteria</taxon>
        <taxon>Enterobacterales</taxon>
        <taxon>Morganellaceae</taxon>
        <taxon>Arsenophonus</taxon>
    </lineage>
</organism>
<gene>
    <name evidence="2" type="ORF">ARN_23740</name>
</gene>
<keyword evidence="1" id="KW-0472">Membrane</keyword>
<keyword evidence="1" id="KW-1133">Transmembrane helix</keyword>
<keyword evidence="1" id="KW-0812">Transmembrane</keyword>
<feature type="transmembrane region" description="Helical" evidence="1">
    <location>
        <begin position="25"/>
        <end position="48"/>
    </location>
</feature>
<evidence type="ECO:0000256" key="1">
    <source>
        <dbReference type="SAM" id="Phobius"/>
    </source>
</evidence>
<name>D2U1F3_9GAMM</name>
<reference evidence="2" key="1">
    <citation type="journal article" date="2010" name="Insect Mol. Biol.">
        <title>The draft genome sequence of Arsenophonus nasoniae, son-killer bacterium of Nasonia vitripennis, reveals genes associated with virulence and symbiosis.</title>
        <authorList>
            <person name="Wilkes T."/>
            <person name="Darby A.C."/>
            <person name="Choi J."/>
            <person name="Colborne J.K."/>
            <person name="Werren J.H."/>
            <person name="Hurst G.D.D."/>
        </authorList>
    </citation>
    <scope>NUCLEOTIDE SEQUENCE</scope>
</reference>
<sequence>MNLLNVKNLFVMAYHLKWLPNGSRFFCSLLTSQFTFIMMISFLSSIFLSERGQQADCLAKIIKNKYIQFYLSAEFTNTEKKIKMHLKCNL</sequence>
<proteinExistence type="predicted"/>